<keyword evidence="4" id="KW-1185">Reference proteome</keyword>
<protein>
    <submittedName>
        <fullName evidence="3">Uncharacterized protein</fullName>
    </submittedName>
</protein>
<gene>
    <name evidence="2" type="ORF">CCMP2556_LOCUS31450</name>
    <name evidence="3" type="ORF">CCMP2556_LOCUS31563</name>
</gene>
<feature type="region of interest" description="Disordered" evidence="1">
    <location>
        <begin position="65"/>
        <end position="103"/>
    </location>
</feature>
<evidence type="ECO:0000313" key="4">
    <source>
        <dbReference type="Proteomes" id="UP001642484"/>
    </source>
</evidence>
<accession>A0ABP0NKE7</accession>
<sequence>MDSCEGPMFIPLPPGLAELSALRDTIQFDHFAPPPGLPPPEFPGVGIHPVGELLRSWARASPAMVDTEGAKDVSRHPESVGTRCSTDEPPTPQAPMPPGQNPFEEDEVEEFFQSWCPDFEKAEIEKALEPVLKDILCQDKLKGKGKEKPGSHSVRWWTRPTAPLLCPLSGFPTCLLPYPPFKLRVDPTRSAPHRLVDGKFLAMTCIVTGRFWACGRELQSSDISALDDYIHRCKLGPYRPGRAVTLTQQTTTGTAQQRETAKRELERFRAAARAELGKVRRIQENRLTQIKQALPMHLQAAICLETPPGPARRR</sequence>
<organism evidence="3 4">
    <name type="scientific">Durusdinium trenchii</name>
    <dbReference type="NCBI Taxonomy" id="1381693"/>
    <lineage>
        <taxon>Eukaryota</taxon>
        <taxon>Sar</taxon>
        <taxon>Alveolata</taxon>
        <taxon>Dinophyceae</taxon>
        <taxon>Suessiales</taxon>
        <taxon>Symbiodiniaceae</taxon>
        <taxon>Durusdinium</taxon>
    </lineage>
</organism>
<evidence type="ECO:0000256" key="1">
    <source>
        <dbReference type="SAM" id="MobiDB-lite"/>
    </source>
</evidence>
<reference evidence="3 4" key="1">
    <citation type="submission" date="2024-02" db="EMBL/GenBank/DDBJ databases">
        <authorList>
            <person name="Chen Y."/>
            <person name="Shah S."/>
            <person name="Dougan E. K."/>
            <person name="Thang M."/>
            <person name="Chan C."/>
        </authorList>
    </citation>
    <scope>NUCLEOTIDE SEQUENCE [LARGE SCALE GENOMIC DNA]</scope>
</reference>
<dbReference type="EMBL" id="CAXAMN010021884">
    <property type="protein sequence ID" value="CAK9064245.1"/>
    <property type="molecule type" value="Genomic_DNA"/>
</dbReference>
<dbReference type="EMBL" id="CAXAMN010021851">
    <property type="protein sequence ID" value="CAK9064028.1"/>
    <property type="molecule type" value="Genomic_DNA"/>
</dbReference>
<proteinExistence type="predicted"/>
<feature type="compositionally biased region" description="Pro residues" evidence="1">
    <location>
        <begin position="89"/>
        <end position="100"/>
    </location>
</feature>
<comment type="caution">
    <text evidence="3">The sequence shown here is derived from an EMBL/GenBank/DDBJ whole genome shotgun (WGS) entry which is preliminary data.</text>
</comment>
<evidence type="ECO:0000313" key="3">
    <source>
        <dbReference type="EMBL" id="CAK9064245.1"/>
    </source>
</evidence>
<evidence type="ECO:0000313" key="2">
    <source>
        <dbReference type="EMBL" id="CAK9064028.1"/>
    </source>
</evidence>
<name>A0ABP0NKE7_9DINO</name>
<dbReference type="Proteomes" id="UP001642484">
    <property type="component" value="Unassembled WGS sequence"/>
</dbReference>
<feature type="compositionally biased region" description="Basic and acidic residues" evidence="1">
    <location>
        <begin position="68"/>
        <end position="78"/>
    </location>
</feature>